<feature type="region of interest" description="Disordered" evidence="1">
    <location>
        <begin position="1"/>
        <end position="60"/>
    </location>
</feature>
<reference evidence="3" key="1">
    <citation type="submission" date="2018-05" db="EMBL/GenBank/DDBJ databases">
        <authorList>
            <person name="Lanie J.A."/>
            <person name="Ng W.-L."/>
            <person name="Kazmierczak K.M."/>
            <person name="Andrzejewski T.M."/>
            <person name="Davidsen T.M."/>
            <person name="Wayne K.J."/>
            <person name="Tettelin H."/>
            <person name="Glass J.I."/>
            <person name="Rusch D."/>
            <person name="Podicherti R."/>
            <person name="Tsui H.-C.T."/>
            <person name="Winkler M.E."/>
        </authorList>
    </citation>
    <scope>NUCLEOTIDE SEQUENCE</scope>
</reference>
<feature type="region of interest" description="Disordered" evidence="1">
    <location>
        <begin position="178"/>
        <end position="202"/>
    </location>
</feature>
<feature type="domain" description="Smr" evidence="2">
    <location>
        <begin position="98"/>
        <end position="178"/>
    </location>
</feature>
<organism evidence="3">
    <name type="scientific">marine metagenome</name>
    <dbReference type="NCBI Taxonomy" id="408172"/>
    <lineage>
        <taxon>unclassified sequences</taxon>
        <taxon>metagenomes</taxon>
        <taxon>ecological metagenomes</taxon>
    </lineage>
</organism>
<feature type="compositionally biased region" description="Basic and acidic residues" evidence="1">
    <location>
        <begin position="182"/>
        <end position="202"/>
    </location>
</feature>
<dbReference type="Gene3D" id="3.30.1370.110">
    <property type="match status" value="1"/>
</dbReference>
<dbReference type="Pfam" id="PF01713">
    <property type="entry name" value="Smr"/>
    <property type="match status" value="1"/>
</dbReference>
<dbReference type="NCBIfam" id="NF033154">
    <property type="entry name" value="endonuc_SmrA"/>
    <property type="match status" value="1"/>
</dbReference>
<dbReference type="PANTHER" id="PTHR35562">
    <property type="entry name" value="DNA ENDONUCLEASE SMRA-RELATED"/>
    <property type="match status" value="1"/>
</dbReference>
<gene>
    <name evidence="3" type="ORF">METZ01_LOCUS16470</name>
</gene>
<dbReference type="EMBL" id="UINC01000920">
    <property type="protein sequence ID" value="SUZ63616.1"/>
    <property type="molecule type" value="Genomic_DNA"/>
</dbReference>
<dbReference type="InterPro" id="IPR036063">
    <property type="entry name" value="Smr_dom_sf"/>
</dbReference>
<evidence type="ECO:0000259" key="2">
    <source>
        <dbReference type="PROSITE" id="PS50828"/>
    </source>
</evidence>
<dbReference type="PANTHER" id="PTHR35562:SF2">
    <property type="entry name" value="DNA ENDONUCLEASE SMRA-RELATED"/>
    <property type="match status" value="1"/>
</dbReference>
<name>A0A381P9G9_9ZZZZ</name>
<dbReference type="AlphaFoldDB" id="A0A381P9G9"/>
<dbReference type="InterPro" id="IPR002625">
    <property type="entry name" value="Smr_dom"/>
</dbReference>
<dbReference type="SUPFAM" id="SSF160443">
    <property type="entry name" value="SMR domain-like"/>
    <property type="match status" value="1"/>
</dbReference>
<dbReference type="SMART" id="SM00463">
    <property type="entry name" value="SMR"/>
    <property type="match status" value="1"/>
</dbReference>
<evidence type="ECO:0000256" key="1">
    <source>
        <dbReference type="SAM" id="MobiDB-lite"/>
    </source>
</evidence>
<proteinExistence type="predicted"/>
<sequence>MKETEDSVFQKAMSGVAPLKEGSRKAIPKALPQSTSGQQQRRRDAVAERGEEGDHNPLTLGEIERVNPFDVLAWKKDGVQPRVFRHLAQGKYPIEATLDLHQRTLKQARADVFRFIRSSSAHGFRSVVIAHGRGDRSDDPAKLKGYVAHWLVELQDVIGFHSAPRRHGGTGATIVLIRKSPSQKEENRERHGLKSDLTQRID</sequence>
<dbReference type="GO" id="GO:0004520">
    <property type="term" value="F:DNA endonuclease activity"/>
    <property type="evidence" value="ECO:0007669"/>
    <property type="project" value="TreeGrafter"/>
</dbReference>
<dbReference type="InterPro" id="IPR047688">
    <property type="entry name" value="Endonuc_SmrA"/>
</dbReference>
<protein>
    <recommendedName>
        <fullName evidence="2">Smr domain-containing protein</fullName>
    </recommendedName>
</protein>
<dbReference type="PROSITE" id="PS50828">
    <property type="entry name" value="SMR"/>
    <property type="match status" value="1"/>
</dbReference>
<feature type="compositionally biased region" description="Basic and acidic residues" evidence="1">
    <location>
        <begin position="41"/>
        <end position="55"/>
    </location>
</feature>
<accession>A0A381P9G9</accession>
<evidence type="ECO:0000313" key="3">
    <source>
        <dbReference type="EMBL" id="SUZ63616.1"/>
    </source>
</evidence>